<dbReference type="AlphaFoldDB" id="A0A843WK47"/>
<dbReference type="EMBL" id="NMUH01004792">
    <property type="protein sequence ID" value="MQM10832.1"/>
    <property type="molecule type" value="Genomic_DNA"/>
</dbReference>
<dbReference type="OrthoDB" id="1933443at2759"/>
<dbReference type="PRINTS" id="PR00404">
    <property type="entry name" value="MADSDOMAIN"/>
</dbReference>
<evidence type="ECO:0000256" key="2">
    <source>
        <dbReference type="ARBA" id="ARBA00023015"/>
    </source>
</evidence>
<feature type="domain" description="MADS-box" evidence="6">
    <location>
        <begin position="184"/>
        <end position="244"/>
    </location>
</feature>
<evidence type="ECO:0000313" key="7">
    <source>
        <dbReference type="EMBL" id="MQM10832.1"/>
    </source>
</evidence>
<keyword evidence="5" id="KW-0539">Nucleus</keyword>
<dbReference type="PROSITE" id="PS50066">
    <property type="entry name" value="MADS_BOX_2"/>
    <property type="match status" value="1"/>
</dbReference>
<dbReference type="GO" id="GO:0045944">
    <property type="term" value="P:positive regulation of transcription by RNA polymerase II"/>
    <property type="evidence" value="ECO:0007669"/>
    <property type="project" value="InterPro"/>
</dbReference>
<dbReference type="InterPro" id="IPR050142">
    <property type="entry name" value="MADS-box/MEF2_TF"/>
</dbReference>
<keyword evidence="8" id="KW-1185">Reference proteome</keyword>
<name>A0A843WK47_COLES</name>
<dbReference type="Proteomes" id="UP000652761">
    <property type="component" value="Unassembled WGS sequence"/>
</dbReference>
<evidence type="ECO:0000259" key="6">
    <source>
        <dbReference type="PROSITE" id="PS50066"/>
    </source>
</evidence>
<feature type="non-terminal residue" evidence="7">
    <location>
        <position position="1"/>
    </location>
</feature>
<dbReference type="GO" id="GO:0005634">
    <property type="term" value="C:nucleus"/>
    <property type="evidence" value="ECO:0007669"/>
    <property type="project" value="UniProtKB-SubCell"/>
</dbReference>
<gene>
    <name evidence="7" type="ORF">Taro_043731</name>
</gene>
<dbReference type="GO" id="GO:0000977">
    <property type="term" value="F:RNA polymerase II transcription regulatory region sequence-specific DNA binding"/>
    <property type="evidence" value="ECO:0007669"/>
    <property type="project" value="InterPro"/>
</dbReference>
<comment type="caution">
    <text evidence="7">The sequence shown here is derived from an EMBL/GenBank/DDBJ whole genome shotgun (WGS) entry which is preliminary data.</text>
</comment>
<evidence type="ECO:0000256" key="1">
    <source>
        <dbReference type="ARBA" id="ARBA00004123"/>
    </source>
</evidence>
<dbReference type="Pfam" id="PF00319">
    <property type="entry name" value="SRF-TF"/>
    <property type="match status" value="1"/>
</dbReference>
<sequence length="249" mass="27508">LLVATKRAPRVAASAEASTARGDGEGTACDCFGGGTGCWWRRRGHRTWLLRRRQALLVASLATARERCFSTQSTGESTKSTGNPFIANEGAVTFVSLRGTPQSPGYGERIVHKHVLRISRIRRTSLRPMGFLLARFSFGSQNTVLVVLEEEHSALRENPELLGGGSVEGLILEGIRIRRRKCEMGRGKIQIKMIENSTNRQVTFSKRKAGLFKKAHELTVLCDAQVCLLMLSSTKKFHQYCSPSTESVD</sequence>
<comment type="subcellular location">
    <subcellularLocation>
        <location evidence="1">Nucleus</location>
    </subcellularLocation>
</comment>
<evidence type="ECO:0000256" key="3">
    <source>
        <dbReference type="ARBA" id="ARBA00023125"/>
    </source>
</evidence>
<evidence type="ECO:0000256" key="5">
    <source>
        <dbReference type="ARBA" id="ARBA00023242"/>
    </source>
</evidence>
<dbReference type="CDD" id="cd00265">
    <property type="entry name" value="MADS_MEF2_like"/>
    <property type="match status" value="1"/>
</dbReference>
<dbReference type="PANTHER" id="PTHR48019">
    <property type="entry name" value="SERUM RESPONSE FACTOR HOMOLOG"/>
    <property type="match status" value="1"/>
</dbReference>
<dbReference type="InterPro" id="IPR033896">
    <property type="entry name" value="MEF2-like_N"/>
</dbReference>
<dbReference type="InterPro" id="IPR002100">
    <property type="entry name" value="TF_MADSbox"/>
</dbReference>
<dbReference type="PROSITE" id="PS00350">
    <property type="entry name" value="MADS_BOX_1"/>
    <property type="match status" value="1"/>
</dbReference>
<organism evidence="7 8">
    <name type="scientific">Colocasia esculenta</name>
    <name type="common">Wild taro</name>
    <name type="synonym">Arum esculentum</name>
    <dbReference type="NCBI Taxonomy" id="4460"/>
    <lineage>
        <taxon>Eukaryota</taxon>
        <taxon>Viridiplantae</taxon>
        <taxon>Streptophyta</taxon>
        <taxon>Embryophyta</taxon>
        <taxon>Tracheophyta</taxon>
        <taxon>Spermatophyta</taxon>
        <taxon>Magnoliopsida</taxon>
        <taxon>Liliopsida</taxon>
        <taxon>Araceae</taxon>
        <taxon>Aroideae</taxon>
        <taxon>Colocasieae</taxon>
        <taxon>Colocasia</taxon>
    </lineage>
</organism>
<evidence type="ECO:0000256" key="4">
    <source>
        <dbReference type="ARBA" id="ARBA00023163"/>
    </source>
</evidence>
<dbReference type="Gene3D" id="3.40.1810.10">
    <property type="entry name" value="Transcription factor, MADS-box"/>
    <property type="match status" value="1"/>
</dbReference>
<reference evidence="7" key="1">
    <citation type="submission" date="2017-07" db="EMBL/GenBank/DDBJ databases">
        <title>Taro Niue Genome Assembly and Annotation.</title>
        <authorList>
            <person name="Atibalentja N."/>
            <person name="Keating K."/>
            <person name="Fields C.J."/>
        </authorList>
    </citation>
    <scope>NUCLEOTIDE SEQUENCE</scope>
    <source>
        <strain evidence="7">Niue_2</strain>
        <tissue evidence="7">Leaf</tissue>
    </source>
</reference>
<dbReference type="SUPFAM" id="SSF55455">
    <property type="entry name" value="SRF-like"/>
    <property type="match status" value="1"/>
</dbReference>
<keyword evidence="3" id="KW-0238">DNA-binding</keyword>
<protein>
    <recommendedName>
        <fullName evidence="6">MADS-box domain-containing protein</fullName>
    </recommendedName>
</protein>
<keyword evidence="4" id="KW-0804">Transcription</keyword>
<proteinExistence type="predicted"/>
<dbReference type="InterPro" id="IPR036879">
    <property type="entry name" value="TF_MADSbox_sf"/>
</dbReference>
<accession>A0A843WK47</accession>
<dbReference type="GO" id="GO:0046983">
    <property type="term" value="F:protein dimerization activity"/>
    <property type="evidence" value="ECO:0007669"/>
    <property type="project" value="InterPro"/>
</dbReference>
<evidence type="ECO:0000313" key="8">
    <source>
        <dbReference type="Proteomes" id="UP000652761"/>
    </source>
</evidence>
<keyword evidence="2" id="KW-0805">Transcription regulation</keyword>
<dbReference type="SMART" id="SM00432">
    <property type="entry name" value="MADS"/>
    <property type="match status" value="1"/>
</dbReference>